<feature type="transmembrane region" description="Helical" evidence="1">
    <location>
        <begin position="104"/>
        <end position="122"/>
    </location>
</feature>
<protein>
    <submittedName>
        <fullName evidence="2">Uncharacterized protein</fullName>
    </submittedName>
</protein>
<evidence type="ECO:0000256" key="1">
    <source>
        <dbReference type="SAM" id="Phobius"/>
    </source>
</evidence>
<keyword evidence="1" id="KW-0812">Transmembrane</keyword>
<sequence length="137" mass="14664">MDLQTYAYAIFVSALETDSAPAPGEVRDAVAAALRRHSGAEGCVAAAAFAFGDHPQAAAHRMSWALALAHRTPAVADRAPGRQRALPVEASIAVMLINDQFPRAMPAALLIYLMLLLPLGRIRGIPRRMYDSGTARE</sequence>
<comment type="caution">
    <text evidence="2">The sequence shown here is derived from an EMBL/GenBank/DDBJ whole genome shotgun (WGS) entry which is preliminary data.</text>
</comment>
<evidence type="ECO:0000313" key="2">
    <source>
        <dbReference type="EMBL" id="GIE02393.1"/>
    </source>
</evidence>
<keyword evidence="1" id="KW-0472">Membrane</keyword>
<dbReference type="Proteomes" id="UP000637628">
    <property type="component" value="Unassembled WGS sequence"/>
</dbReference>
<keyword evidence="3" id="KW-1185">Reference proteome</keyword>
<keyword evidence="1" id="KW-1133">Transmembrane helix</keyword>
<proteinExistence type="predicted"/>
<organism evidence="2 3">
    <name type="scientific">Paractinoplanes durhamensis</name>
    <dbReference type="NCBI Taxonomy" id="113563"/>
    <lineage>
        <taxon>Bacteria</taxon>
        <taxon>Bacillati</taxon>
        <taxon>Actinomycetota</taxon>
        <taxon>Actinomycetes</taxon>
        <taxon>Micromonosporales</taxon>
        <taxon>Micromonosporaceae</taxon>
        <taxon>Paractinoplanes</taxon>
    </lineage>
</organism>
<name>A0ABQ3YXR7_9ACTN</name>
<dbReference type="RefSeq" id="WP_203728139.1">
    <property type="nucleotide sequence ID" value="NZ_BAAATX010000001.1"/>
</dbReference>
<gene>
    <name evidence="2" type="ORF">Adu01nite_37430</name>
</gene>
<reference evidence="2 3" key="1">
    <citation type="submission" date="2021-01" db="EMBL/GenBank/DDBJ databases">
        <title>Whole genome shotgun sequence of Actinoplanes durhamensis NBRC 14914.</title>
        <authorList>
            <person name="Komaki H."/>
            <person name="Tamura T."/>
        </authorList>
    </citation>
    <scope>NUCLEOTIDE SEQUENCE [LARGE SCALE GENOMIC DNA]</scope>
    <source>
        <strain evidence="2 3">NBRC 14914</strain>
    </source>
</reference>
<evidence type="ECO:0000313" key="3">
    <source>
        <dbReference type="Proteomes" id="UP000637628"/>
    </source>
</evidence>
<dbReference type="EMBL" id="BOML01000031">
    <property type="protein sequence ID" value="GIE02393.1"/>
    <property type="molecule type" value="Genomic_DNA"/>
</dbReference>
<accession>A0ABQ3YXR7</accession>